<comment type="caution">
    <text evidence="3">The sequence shown here is derived from an EMBL/GenBank/DDBJ whole genome shotgun (WGS) entry which is preliminary data.</text>
</comment>
<keyword evidence="4" id="KW-1185">Reference proteome</keyword>
<evidence type="ECO:0000313" key="3">
    <source>
        <dbReference type="EMBL" id="OQE21313.1"/>
    </source>
</evidence>
<feature type="transmembrane region" description="Helical" evidence="2">
    <location>
        <begin position="150"/>
        <end position="172"/>
    </location>
</feature>
<evidence type="ECO:0000256" key="2">
    <source>
        <dbReference type="SAM" id="Phobius"/>
    </source>
</evidence>
<keyword evidence="2" id="KW-0812">Transmembrane</keyword>
<dbReference type="Pfam" id="PF11374">
    <property type="entry name" value="DUF3176"/>
    <property type="match status" value="1"/>
</dbReference>
<dbReference type="InterPro" id="IPR021514">
    <property type="entry name" value="DUF3176"/>
</dbReference>
<dbReference type="OrthoDB" id="5242705at2759"/>
<dbReference type="Proteomes" id="UP000191285">
    <property type="component" value="Unassembled WGS sequence"/>
</dbReference>
<sequence>MTVEMAPLTSTQSNNREEEDTSSDDQCQKVEVQEIDQSSIWVDTWLFEILTLAFSVACFIAICVCLWVYDKKSRPQMGYRLNLNAIVSTLATGCKSSLALVVGEAICQLKWLWFQDSRQRQLFGIQAFDAASRGPLGSLKIIFYHKGRSLASLGAVVMVLLLAFDPFIQLLLSYPVIAVPHPNMGSAKQTREYPLDASAQDTLTDTIWSNKKFTIPTSCPAGNCSWDEFVSLAVCSRCWDITSLANLSCELPGTRESFNKTCVLNVPPGPPNVWEEVKFLQDIKQVLTIRSIIAPKMES</sequence>
<reference evidence="4" key="1">
    <citation type="journal article" date="2017" name="Nat. Microbiol.">
        <title>Global analysis of biosynthetic gene clusters reveals vast potential of secondary metabolite production in Penicillium species.</title>
        <authorList>
            <person name="Nielsen J.C."/>
            <person name="Grijseels S."/>
            <person name="Prigent S."/>
            <person name="Ji B."/>
            <person name="Dainat J."/>
            <person name="Nielsen K.F."/>
            <person name="Frisvad J.C."/>
            <person name="Workman M."/>
            <person name="Nielsen J."/>
        </authorList>
    </citation>
    <scope>NUCLEOTIDE SEQUENCE [LARGE SCALE GENOMIC DNA]</scope>
    <source>
        <strain evidence="4">IBT 24891</strain>
    </source>
</reference>
<dbReference type="STRING" id="303698.A0A1V6T6D9"/>
<organism evidence="3 4">
    <name type="scientific">Penicillium steckii</name>
    <dbReference type="NCBI Taxonomy" id="303698"/>
    <lineage>
        <taxon>Eukaryota</taxon>
        <taxon>Fungi</taxon>
        <taxon>Dikarya</taxon>
        <taxon>Ascomycota</taxon>
        <taxon>Pezizomycotina</taxon>
        <taxon>Eurotiomycetes</taxon>
        <taxon>Eurotiomycetidae</taxon>
        <taxon>Eurotiales</taxon>
        <taxon>Aspergillaceae</taxon>
        <taxon>Penicillium</taxon>
    </lineage>
</organism>
<dbReference type="AlphaFoldDB" id="A0A1V6T6D9"/>
<dbReference type="PANTHER" id="PTHR35394:SF5">
    <property type="entry name" value="DUF3176 DOMAIN-CONTAINING PROTEIN"/>
    <property type="match status" value="1"/>
</dbReference>
<feature type="transmembrane region" description="Helical" evidence="2">
    <location>
        <begin position="45"/>
        <end position="69"/>
    </location>
</feature>
<accession>A0A1V6T6D9</accession>
<evidence type="ECO:0000313" key="4">
    <source>
        <dbReference type="Proteomes" id="UP000191285"/>
    </source>
</evidence>
<gene>
    <name evidence="3" type="ORF">PENSTE_c012G00908</name>
</gene>
<keyword evidence="2" id="KW-1133">Transmembrane helix</keyword>
<keyword evidence="2" id="KW-0472">Membrane</keyword>
<feature type="region of interest" description="Disordered" evidence="1">
    <location>
        <begin position="1"/>
        <end position="26"/>
    </location>
</feature>
<dbReference type="PANTHER" id="PTHR35394">
    <property type="entry name" value="DUF3176 DOMAIN-CONTAINING PROTEIN"/>
    <property type="match status" value="1"/>
</dbReference>
<proteinExistence type="predicted"/>
<protein>
    <submittedName>
        <fullName evidence="3">Uncharacterized protein</fullName>
    </submittedName>
</protein>
<dbReference type="EMBL" id="MLKD01000012">
    <property type="protein sequence ID" value="OQE21313.1"/>
    <property type="molecule type" value="Genomic_DNA"/>
</dbReference>
<name>A0A1V6T6D9_9EURO</name>
<evidence type="ECO:0000256" key="1">
    <source>
        <dbReference type="SAM" id="MobiDB-lite"/>
    </source>
</evidence>